<gene>
    <name evidence="1" type="ORF">OE88DRAFT_1245504</name>
</gene>
<name>A0A5C3N8G6_9AGAM</name>
<evidence type="ECO:0000313" key="2">
    <source>
        <dbReference type="Proteomes" id="UP000305948"/>
    </source>
</evidence>
<protein>
    <submittedName>
        <fullName evidence="1">Uncharacterized protein</fullName>
    </submittedName>
</protein>
<keyword evidence="2" id="KW-1185">Reference proteome</keyword>
<reference evidence="1 2" key="1">
    <citation type="journal article" date="2019" name="Nat. Ecol. Evol.">
        <title>Megaphylogeny resolves global patterns of mushroom evolution.</title>
        <authorList>
            <person name="Varga T."/>
            <person name="Krizsan K."/>
            <person name="Foldi C."/>
            <person name="Dima B."/>
            <person name="Sanchez-Garcia M."/>
            <person name="Sanchez-Ramirez S."/>
            <person name="Szollosi G.J."/>
            <person name="Szarkandi J.G."/>
            <person name="Papp V."/>
            <person name="Albert L."/>
            <person name="Andreopoulos W."/>
            <person name="Angelini C."/>
            <person name="Antonin V."/>
            <person name="Barry K.W."/>
            <person name="Bougher N.L."/>
            <person name="Buchanan P."/>
            <person name="Buyck B."/>
            <person name="Bense V."/>
            <person name="Catcheside P."/>
            <person name="Chovatia M."/>
            <person name="Cooper J."/>
            <person name="Damon W."/>
            <person name="Desjardin D."/>
            <person name="Finy P."/>
            <person name="Geml J."/>
            <person name="Haridas S."/>
            <person name="Hughes K."/>
            <person name="Justo A."/>
            <person name="Karasinski D."/>
            <person name="Kautmanova I."/>
            <person name="Kiss B."/>
            <person name="Kocsube S."/>
            <person name="Kotiranta H."/>
            <person name="LaButti K.M."/>
            <person name="Lechner B.E."/>
            <person name="Liimatainen K."/>
            <person name="Lipzen A."/>
            <person name="Lukacs Z."/>
            <person name="Mihaltcheva S."/>
            <person name="Morgado L.N."/>
            <person name="Niskanen T."/>
            <person name="Noordeloos M.E."/>
            <person name="Ohm R.A."/>
            <person name="Ortiz-Santana B."/>
            <person name="Ovrebo C."/>
            <person name="Racz N."/>
            <person name="Riley R."/>
            <person name="Savchenko A."/>
            <person name="Shiryaev A."/>
            <person name="Soop K."/>
            <person name="Spirin V."/>
            <person name="Szebenyi C."/>
            <person name="Tomsovsky M."/>
            <person name="Tulloss R.E."/>
            <person name="Uehling J."/>
            <person name="Grigoriev I.V."/>
            <person name="Vagvolgyi C."/>
            <person name="Papp T."/>
            <person name="Martin F.M."/>
            <person name="Miettinen O."/>
            <person name="Hibbett D.S."/>
            <person name="Nagy L.G."/>
        </authorList>
    </citation>
    <scope>NUCLEOTIDE SEQUENCE [LARGE SCALE GENOMIC DNA]</scope>
    <source>
        <strain evidence="1 2">OMC1185</strain>
    </source>
</reference>
<accession>A0A5C3N8G6</accession>
<organism evidence="1 2">
    <name type="scientific">Heliocybe sulcata</name>
    <dbReference type="NCBI Taxonomy" id="5364"/>
    <lineage>
        <taxon>Eukaryota</taxon>
        <taxon>Fungi</taxon>
        <taxon>Dikarya</taxon>
        <taxon>Basidiomycota</taxon>
        <taxon>Agaricomycotina</taxon>
        <taxon>Agaricomycetes</taxon>
        <taxon>Gloeophyllales</taxon>
        <taxon>Gloeophyllaceae</taxon>
        <taxon>Heliocybe</taxon>
    </lineage>
</organism>
<dbReference type="AlphaFoldDB" id="A0A5C3N8G6"/>
<sequence>MRWTPHVGARRHAVGCIFILRLDVPNQQRHKTCSDQGDANRVSNISAAVQAAGYIYKAP</sequence>
<dbReference type="Proteomes" id="UP000305948">
    <property type="component" value="Unassembled WGS sequence"/>
</dbReference>
<proteinExistence type="predicted"/>
<evidence type="ECO:0000313" key="1">
    <source>
        <dbReference type="EMBL" id="TFK53395.1"/>
    </source>
</evidence>
<dbReference type="EMBL" id="ML213507">
    <property type="protein sequence ID" value="TFK53395.1"/>
    <property type="molecule type" value="Genomic_DNA"/>
</dbReference>